<name>A0ABP7B7I1_9PSEU</name>
<accession>A0ABP7B7I1</accession>
<keyword evidence="1" id="KW-0328">Glycosyltransferase</keyword>
<organism evidence="4 5">
    <name type="scientific">Lentzea roselyniae</name>
    <dbReference type="NCBI Taxonomy" id="531940"/>
    <lineage>
        <taxon>Bacteria</taxon>
        <taxon>Bacillati</taxon>
        <taxon>Actinomycetota</taxon>
        <taxon>Actinomycetes</taxon>
        <taxon>Pseudonocardiales</taxon>
        <taxon>Pseudonocardiaceae</taxon>
        <taxon>Lentzea</taxon>
    </lineage>
</organism>
<keyword evidence="2" id="KW-0808">Transferase</keyword>
<dbReference type="Proteomes" id="UP001500711">
    <property type="component" value="Unassembled WGS sequence"/>
</dbReference>
<dbReference type="PANTHER" id="PTHR32282:SF34">
    <property type="entry name" value="PENICILLIN-BINDING PROTEIN 1A"/>
    <property type="match status" value="1"/>
</dbReference>
<dbReference type="InterPro" id="IPR012338">
    <property type="entry name" value="Beta-lactam/transpept-like"/>
</dbReference>
<evidence type="ECO:0000256" key="1">
    <source>
        <dbReference type="ARBA" id="ARBA00022676"/>
    </source>
</evidence>
<evidence type="ECO:0000259" key="3">
    <source>
        <dbReference type="Pfam" id="PF00905"/>
    </source>
</evidence>
<evidence type="ECO:0000313" key="5">
    <source>
        <dbReference type="Proteomes" id="UP001500711"/>
    </source>
</evidence>
<gene>
    <name evidence="4" type="ORF">GCM10022267_42710</name>
</gene>
<dbReference type="Pfam" id="PF00905">
    <property type="entry name" value="Transpeptidase"/>
    <property type="match status" value="1"/>
</dbReference>
<dbReference type="RefSeq" id="WP_346131764.1">
    <property type="nucleotide sequence ID" value="NZ_BAABBE010000011.1"/>
</dbReference>
<evidence type="ECO:0000256" key="2">
    <source>
        <dbReference type="ARBA" id="ARBA00022679"/>
    </source>
</evidence>
<dbReference type="PANTHER" id="PTHR32282">
    <property type="entry name" value="BINDING PROTEIN TRANSPEPTIDASE, PUTATIVE-RELATED"/>
    <property type="match status" value="1"/>
</dbReference>
<feature type="domain" description="Penicillin-binding protein transpeptidase" evidence="3">
    <location>
        <begin position="115"/>
        <end position="333"/>
    </location>
</feature>
<protein>
    <recommendedName>
        <fullName evidence="3">Penicillin-binding protein transpeptidase domain-containing protein</fullName>
    </recommendedName>
</protein>
<dbReference type="InterPro" id="IPR050396">
    <property type="entry name" value="Glycosyltr_51/Transpeptidase"/>
</dbReference>
<comment type="caution">
    <text evidence="4">The sequence shown here is derived from an EMBL/GenBank/DDBJ whole genome shotgun (WGS) entry which is preliminary data.</text>
</comment>
<dbReference type="EMBL" id="BAABBE010000011">
    <property type="protein sequence ID" value="GAA3651905.1"/>
    <property type="molecule type" value="Genomic_DNA"/>
</dbReference>
<reference evidence="5" key="1">
    <citation type="journal article" date="2019" name="Int. J. Syst. Evol. Microbiol.">
        <title>The Global Catalogue of Microorganisms (GCM) 10K type strain sequencing project: providing services to taxonomists for standard genome sequencing and annotation.</title>
        <authorList>
            <consortium name="The Broad Institute Genomics Platform"/>
            <consortium name="The Broad Institute Genome Sequencing Center for Infectious Disease"/>
            <person name="Wu L."/>
            <person name="Ma J."/>
        </authorList>
    </citation>
    <scope>NUCLEOTIDE SEQUENCE [LARGE SCALE GENOMIC DNA]</scope>
    <source>
        <strain evidence="5">JCM 17494</strain>
    </source>
</reference>
<sequence>MKRFLPVLGALVLVAAVVAVVVWQRSDTAPPSTASGAVVLQYADGSQLWRTGDPETPVVKQVVQELGGKALVSLDQLRTGGGAIVVTTIDPRAQSGAVDVIRTAAAGEPASLRYSITAVDPNNGAVKAYAPGNDPAVDYAGGVLKEPGPAFFPFNVVAALQSGKTLDSTYDGRSPRTFGEVTISDSANCGERCTVRDALRKSGSVAMYDLVTNDVGIMPVVTAARQAGVPESVHVDGKKTSLLVGEGGGTPNADMALGEKEARMRPLDLAAAYSAFASEGTQRVAHFITHVTDVNGATLYRAVNPAKPAFDQDPARSKDIASQINAALQDGEACSNYPNTRCRHGEWRPKGLDQTTVAHAWMVGYSPQMSVAVFVGGDRPTTPAVDSQGRAVVGSGLPKALWRAFEQKLTQW</sequence>
<keyword evidence="5" id="KW-1185">Reference proteome</keyword>
<dbReference type="InterPro" id="IPR001460">
    <property type="entry name" value="PCN-bd_Tpept"/>
</dbReference>
<proteinExistence type="predicted"/>
<dbReference type="Gene3D" id="3.40.710.10">
    <property type="entry name" value="DD-peptidase/beta-lactamase superfamily"/>
    <property type="match status" value="1"/>
</dbReference>
<evidence type="ECO:0000313" key="4">
    <source>
        <dbReference type="EMBL" id="GAA3651905.1"/>
    </source>
</evidence>
<dbReference type="SUPFAM" id="SSF56601">
    <property type="entry name" value="beta-lactamase/transpeptidase-like"/>
    <property type="match status" value="1"/>
</dbReference>